<dbReference type="GO" id="GO:0005524">
    <property type="term" value="F:ATP binding"/>
    <property type="evidence" value="ECO:0007669"/>
    <property type="project" value="UniProtKB-KW"/>
</dbReference>
<dbReference type="InterPro" id="IPR042197">
    <property type="entry name" value="Apaf_helical"/>
</dbReference>
<evidence type="ECO:0000256" key="4">
    <source>
        <dbReference type="ARBA" id="ARBA00022821"/>
    </source>
</evidence>
<dbReference type="Gene3D" id="3.80.10.10">
    <property type="entry name" value="Ribonuclease Inhibitor"/>
    <property type="match status" value="2"/>
</dbReference>
<keyword evidence="3" id="KW-0547">Nucleotide-binding</keyword>
<evidence type="ECO:0000256" key="3">
    <source>
        <dbReference type="ARBA" id="ARBA00022741"/>
    </source>
</evidence>
<protein>
    <recommendedName>
        <fullName evidence="12">Disease resistance protein RGA3</fullName>
    </recommendedName>
</protein>
<comment type="caution">
    <text evidence="10">The sequence shown here is derived from an EMBL/GenBank/DDBJ whole genome shotgun (WGS) entry which is preliminary data.</text>
</comment>
<dbReference type="Pfam" id="PF18052">
    <property type="entry name" value="Rx_N"/>
    <property type="match status" value="1"/>
</dbReference>
<name>A0A7J9H7E2_9ROSI</name>
<evidence type="ECO:0000256" key="1">
    <source>
        <dbReference type="ARBA" id="ARBA00022614"/>
    </source>
</evidence>
<dbReference type="InterPro" id="IPR038005">
    <property type="entry name" value="RX-like_CC"/>
</dbReference>
<dbReference type="SUPFAM" id="SSF52058">
    <property type="entry name" value="L domain-like"/>
    <property type="match status" value="2"/>
</dbReference>
<evidence type="ECO:0000313" key="10">
    <source>
        <dbReference type="EMBL" id="MBA0805776.1"/>
    </source>
</evidence>
<dbReference type="Gene3D" id="1.10.10.10">
    <property type="entry name" value="Winged helix-like DNA-binding domain superfamily/Winged helix DNA-binding domain"/>
    <property type="match status" value="1"/>
</dbReference>
<dbReference type="PRINTS" id="PR00364">
    <property type="entry name" value="DISEASERSIST"/>
</dbReference>
<dbReference type="Proteomes" id="UP000593560">
    <property type="component" value="Unassembled WGS sequence"/>
</dbReference>
<evidence type="ECO:0000259" key="6">
    <source>
        <dbReference type="Pfam" id="PF00931"/>
    </source>
</evidence>
<reference evidence="10 11" key="1">
    <citation type="journal article" date="2019" name="Genome Biol. Evol.">
        <title>Insights into the evolution of the New World diploid cottons (Gossypium, subgenus Houzingenia) based on genome sequencing.</title>
        <authorList>
            <person name="Grover C.E."/>
            <person name="Arick M.A. 2nd"/>
            <person name="Thrash A."/>
            <person name="Conover J.L."/>
            <person name="Sanders W.S."/>
            <person name="Peterson D.G."/>
            <person name="Frelichowski J.E."/>
            <person name="Scheffler J.A."/>
            <person name="Scheffler B.E."/>
            <person name="Wendel J.F."/>
        </authorList>
    </citation>
    <scope>NUCLEOTIDE SEQUENCE [LARGE SCALE GENOMIC DNA]</scope>
    <source>
        <strain evidence="10">0</strain>
        <tissue evidence="10">Leaf</tissue>
    </source>
</reference>
<dbReference type="FunFam" id="1.10.8.430:FF:000003">
    <property type="entry name" value="Probable disease resistance protein At5g66910"/>
    <property type="match status" value="1"/>
</dbReference>
<evidence type="ECO:0000256" key="2">
    <source>
        <dbReference type="ARBA" id="ARBA00022737"/>
    </source>
</evidence>
<dbReference type="Pfam" id="PF00931">
    <property type="entry name" value="NB-ARC"/>
    <property type="match status" value="1"/>
</dbReference>
<feature type="domain" description="R13L1/DRL21-like LRR repeat region" evidence="9">
    <location>
        <begin position="707"/>
        <end position="830"/>
    </location>
</feature>
<keyword evidence="11" id="KW-1185">Reference proteome</keyword>
<dbReference type="PANTHER" id="PTHR36766">
    <property type="entry name" value="PLANT BROAD-SPECTRUM MILDEW RESISTANCE PROTEIN RPW8"/>
    <property type="match status" value="1"/>
</dbReference>
<dbReference type="AlphaFoldDB" id="A0A7J9H7E2"/>
<evidence type="ECO:0008006" key="12">
    <source>
        <dbReference type="Google" id="ProtNLM"/>
    </source>
</evidence>
<organism evidence="10 11">
    <name type="scientific">Gossypium harknessii</name>
    <dbReference type="NCBI Taxonomy" id="34285"/>
    <lineage>
        <taxon>Eukaryota</taxon>
        <taxon>Viridiplantae</taxon>
        <taxon>Streptophyta</taxon>
        <taxon>Embryophyta</taxon>
        <taxon>Tracheophyta</taxon>
        <taxon>Spermatophyta</taxon>
        <taxon>Magnoliopsida</taxon>
        <taxon>eudicotyledons</taxon>
        <taxon>Gunneridae</taxon>
        <taxon>Pentapetalae</taxon>
        <taxon>rosids</taxon>
        <taxon>malvids</taxon>
        <taxon>Malvales</taxon>
        <taxon>Malvaceae</taxon>
        <taxon>Malvoideae</taxon>
        <taxon>Gossypium</taxon>
    </lineage>
</organism>
<gene>
    <name evidence="10" type="ORF">Gohar_005267</name>
</gene>
<dbReference type="FunFam" id="1.10.10.10:FF:000322">
    <property type="entry name" value="Probable disease resistance protein At1g63360"/>
    <property type="match status" value="1"/>
</dbReference>
<feature type="non-terminal residue" evidence="10">
    <location>
        <position position="1145"/>
    </location>
</feature>
<dbReference type="OrthoDB" id="2973320at2759"/>
<sequence>RNTYSGRPVPSPFLPCIWKTSSIRVEETKKKLRSPIVSKLTETVATLINEEFAAIKGSKKELEKLSSNLITIAAVLEDAEKKQMDAACGRSLKVWLSKLKDIAFDVEDILDTFATEAHLSKVRRIPFRIRMAPEIKQILTKFDLIAKEKSNFGLSVSTDAARSDSQSQNHFPLTNSFVDTTDVLGRDSDKDKLIDQMLSNESDSREGDVSVIPITGMGGLGKTTLAQLIFNNERVKEHFEYRMWVCVTIDFNLQRILRGIIEFHTQMEVSNNLSMDSLLARFKDILAGKDFLLVLDDVWVDNYQDWEPLGNILKLGGKGTRVLVTSRSTKVSDIMATQTPYTLQDLPQQECWSLFKKIAFKDNKNMSSELESIGREIVGKCNGLPLAVKAMGGLLRGNVDVDKWKGILRDSIWELEDEKSLNKPKILPALKLSYDHLPSYLKQCYSYCSIFPKAYVFARKELVKLWMAQAFIQPRGQKSAEETGREYFDELLTRSFFQTLDIDNKERYRMHDLIHELAVSVSSPQCCQVMDHKSCVFSQQCRHVSLLCQDLESPTCKQVFKTCNKLRTLLLPSEYLKSLGGQTLDQMFRSLKYIRALDLSSSLLTELPDSVGELKLLRYLDLSRTEIKKLPNSVCKLWNLQTLKLLGCLWLFELPKDLGKMVNLIYLELDDMFWFKCRELPPRMGNLTRLQNLHAFRVLSSTPGRGIGELKDMADLTGKLHISNLENAVNAAEAKLNQKESLQMLLLEWTNKDFNQEDEVRAERDLNHLQPHSNLKGLALHHFKGSNFPSWMTSGLLQNLRTLTLSHCIKCTTISVGQLPRLRELCIKGMLELEEWPEDQCPTLNRLQISTCPKLRKIPNLMLNLTVLKIKKCDSLKALPMAPYLMFLILIDNLVLEDWHEGTLTAVDEQRNPVGQPRPSLIGVLELKLQNCPNIQALPRIFFPQKLEIRGCVQVTALPVSQRLQHLALEMCSSDALLREIPSTNSLYSLVISKISNLTCFPKLPHLPGLKSLYISECEDLSSLSEEEGSLKSLSSLQLLSIRGCPKLEALPDEGLPTALEGLMIGSCSSLSSLGSKQTLKSLHLLTDMYLEDCPLIQSFPEDGLPSSLKHLEIRGCPLLTEQCQEEGEERPKISHVTDLEIGSI</sequence>
<keyword evidence="4" id="KW-0611">Plant defense</keyword>
<dbReference type="GO" id="GO:0043531">
    <property type="term" value="F:ADP binding"/>
    <property type="evidence" value="ECO:0007669"/>
    <property type="project" value="InterPro"/>
</dbReference>
<dbReference type="GO" id="GO:0051707">
    <property type="term" value="P:response to other organism"/>
    <property type="evidence" value="ECO:0007669"/>
    <property type="project" value="UniProtKB-ARBA"/>
</dbReference>
<dbReference type="Pfam" id="PF25019">
    <property type="entry name" value="LRR_R13L1-DRL21"/>
    <property type="match status" value="1"/>
</dbReference>
<dbReference type="InterPro" id="IPR056789">
    <property type="entry name" value="LRR_R13L1-DRL21"/>
</dbReference>
<feature type="domain" description="Disease resistance N-terminal" evidence="7">
    <location>
        <begin position="36"/>
        <end position="122"/>
    </location>
</feature>
<dbReference type="CDD" id="cd14798">
    <property type="entry name" value="RX-CC_like"/>
    <property type="match status" value="1"/>
</dbReference>
<evidence type="ECO:0000259" key="7">
    <source>
        <dbReference type="Pfam" id="PF18052"/>
    </source>
</evidence>
<dbReference type="Pfam" id="PF23559">
    <property type="entry name" value="WHD_DRP"/>
    <property type="match status" value="1"/>
</dbReference>
<dbReference type="EMBL" id="JABFAD010000008">
    <property type="protein sequence ID" value="MBA0805776.1"/>
    <property type="molecule type" value="Genomic_DNA"/>
</dbReference>
<keyword evidence="5" id="KW-0067">ATP-binding</keyword>
<keyword evidence="1" id="KW-0433">Leucine-rich repeat</keyword>
<dbReference type="GO" id="GO:0006952">
    <property type="term" value="P:defense response"/>
    <property type="evidence" value="ECO:0007669"/>
    <property type="project" value="UniProtKB-KW"/>
</dbReference>
<evidence type="ECO:0000259" key="9">
    <source>
        <dbReference type="Pfam" id="PF25019"/>
    </source>
</evidence>
<evidence type="ECO:0000259" key="8">
    <source>
        <dbReference type="Pfam" id="PF23559"/>
    </source>
</evidence>
<keyword evidence="2" id="KW-0677">Repeat</keyword>
<dbReference type="InterPro" id="IPR027417">
    <property type="entry name" value="P-loop_NTPase"/>
</dbReference>
<dbReference type="InterPro" id="IPR058922">
    <property type="entry name" value="WHD_DRP"/>
</dbReference>
<evidence type="ECO:0000256" key="5">
    <source>
        <dbReference type="ARBA" id="ARBA00022840"/>
    </source>
</evidence>
<dbReference type="Gene3D" id="1.20.5.4130">
    <property type="match status" value="1"/>
</dbReference>
<dbReference type="Gene3D" id="1.10.8.430">
    <property type="entry name" value="Helical domain of apoptotic protease-activating factors"/>
    <property type="match status" value="1"/>
</dbReference>
<dbReference type="SUPFAM" id="SSF52540">
    <property type="entry name" value="P-loop containing nucleoside triphosphate hydrolases"/>
    <property type="match status" value="1"/>
</dbReference>
<feature type="domain" description="NB-ARC" evidence="6">
    <location>
        <begin position="191"/>
        <end position="363"/>
    </location>
</feature>
<dbReference type="InterPro" id="IPR002182">
    <property type="entry name" value="NB-ARC"/>
</dbReference>
<dbReference type="PANTHER" id="PTHR36766:SF70">
    <property type="entry name" value="DISEASE RESISTANCE PROTEIN RGA4"/>
    <property type="match status" value="1"/>
</dbReference>
<accession>A0A7J9H7E2</accession>
<dbReference type="InterPro" id="IPR041118">
    <property type="entry name" value="Rx_N"/>
</dbReference>
<proteinExistence type="predicted"/>
<evidence type="ECO:0000313" key="11">
    <source>
        <dbReference type="Proteomes" id="UP000593560"/>
    </source>
</evidence>
<dbReference type="InterPro" id="IPR032675">
    <property type="entry name" value="LRR_dom_sf"/>
</dbReference>
<feature type="domain" description="Disease resistance protein winged helix" evidence="8">
    <location>
        <begin position="450"/>
        <end position="518"/>
    </location>
</feature>
<dbReference type="InterPro" id="IPR036388">
    <property type="entry name" value="WH-like_DNA-bd_sf"/>
</dbReference>
<dbReference type="Gene3D" id="3.40.50.300">
    <property type="entry name" value="P-loop containing nucleotide triphosphate hydrolases"/>
    <property type="match status" value="1"/>
</dbReference>